<dbReference type="Gene3D" id="1.10.10.10">
    <property type="entry name" value="Winged helix-like DNA-binding domain superfamily/Winged helix DNA-binding domain"/>
    <property type="match status" value="1"/>
</dbReference>
<dbReference type="RefSeq" id="WP_088571650.1">
    <property type="nucleotide sequence ID" value="NZ_FYEK01000036.1"/>
</dbReference>
<dbReference type="InterPro" id="IPR036390">
    <property type="entry name" value="WH_DNA-bd_sf"/>
</dbReference>
<protein>
    <submittedName>
        <fullName evidence="1">Uncharacterized protein</fullName>
    </submittedName>
</protein>
<dbReference type="AlphaFoldDB" id="A0A212R8A6"/>
<proteinExistence type="predicted"/>
<dbReference type="Proteomes" id="UP000197025">
    <property type="component" value="Unassembled WGS sequence"/>
</dbReference>
<dbReference type="SUPFAM" id="SSF46785">
    <property type="entry name" value="Winged helix' DNA-binding domain"/>
    <property type="match status" value="1"/>
</dbReference>
<accession>A0A212R8A6</accession>
<sequence length="75" mass="8242">MAVTTLSDAERKILAYLRDHRGYHSPYTIARDLTMNPKEVIQILEGLAARGLVRQSLANPVYGITDQGRAAMGEG</sequence>
<organism evidence="1 2">
    <name type="scientific">Thermoflexus hugenholtzii JAD2</name>
    <dbReference type="NCBI Taxonomy" id="877466"/>
    <lineage>
        <taxon>Bacteria</taxon>
        <taxon>Bacillati</taxon>
        <taxon>Chloroflexota</taxon>
        <taxon>Thermoflexia</taxon>
        <taxon>Thermoflexales</taxon>
        <taxon>Thermoflexaceae</taxon>
        <taxon>Thermoflexus</taxon>
    </lineage>
</organism>
<gene>
    <name evidence="1" type="ORF">SAMN02746019_00013870</name>
</gene>
<dbReference type="EMBL" id="FYEK01000036">
    <property type="protein sequence ID" value="SNB68394.1"/>
    <property type="molecule type" value="Genomic_DNA"/>
</dbReference>
<name>A0A212R8A6_9CHLR</name>
<dbReference type="InterPro" id="IPR036388">
    <property type="entry name" value="WH-like_DNA-bd_sf"/>
</dbReference>
<dbReference type="InParanoid" id="A0A212R8A6"/>
<reference evidence="2" key="1">
    <citation type="submission" date="2017-06" db="EMBL/GenBank/DDBJ databases">
        <authorList>
            <person name="Varghese N."/>
            <person name="Submissions S."/>
        </authorList>
    </citation>
    <scope>NUCLEOTIDE SEQUENCE [LARGE SCALE GENOMIC DNA]</scope>
    <source>
        <strain evidence="2">JAD2</strain>
    </source>
</reference>
<evidence type="ECO:0000313" key="1">
    <source>
        <dbReference type="EMBL" id="SNB68394.1"/>
    </source>
</evidence>
<keyword evidence="2" id="KW-1185">Reference proteome</keyword>
<evidence type="ECO:0000313" key="2">
    <source>
        <dbReference type="Proteomes" id="UP000197025"/>
    </source>
</evidence>